<dbReference type="OrthoDB" id="332390at2759"/>
<dbReference type="WBParaSite" id="SBAD_0000712401-mRNA-1">
    <property type="protein sequence ID" value="SBAD_0000712401-mRNA-1"/>
    <property type="gene ID" value="SBAD_0000712401"/>
</dbReference>
<dbReference type="Pfam" id="PF10537">
    <property type="entry name" value="WAC_Acf1_DNA_bd"/>
    <property type="match status" value="1"/>
</dbReference>
<evidence type="ECO:0000259" key="2">
    <source>
        <dbReference type="PROSITE" id="PS51136"/>
    </source>
</evidence>
<reference evidence="5" key="1">
    <citation type="submission" date="2016-06" db="UniProtKB">
        <authorList>
            <consortium name="WormBaseParasite"/>
        </authorList>
    </citation>
    <scope>IDENTIFICATION</scope>
</reference>
<evidence type="ECO:0000256" key="1">
    <source>
        <dbReference type="PROSITE-ProRule" id="PRU00475"/>
    </source>
</evidence>
<feature type="domain" description="WAC" evidence="2">
    <location>
        <begin position="22"/>
        <end position="130"/>
    </location>
</feature>
<dbReference type="EMBL" id="UZAM01010105">
    <property type="protein sequence ID" value="VDP10990.1"/>
    <property type="molecule type" value="Genomic_DNA"/>
</dbReference>
<dbReference type="PANTHER" id="PTHR46510:SF1">
    <property type="entry name" value="BROMODOMAIN ADJACENT TO ZINC FINGER DOMAIN PROTEIN 1A"/>
    <property type="match status" value="1"/>
</dbReference>
<evidence type="ECO:0000313" key="4">
    <source>
        <dbReference type="Proteomes" id="UP000270296"/>
    </source>
</evidence>
<dbReference type="GO" id="GO:0000228">
    <property type="term" value="C:nuclear chromosome"/>
    <property type="evidence" value="ECO:0007669"/>
    <property type="project" value="TreeGrafter"/>
</dbReference>
<dbReference type="GO" id="GO:0031445">
    <property type="term" value="P:regulation of heterochromatin formation"/>
    <property type="evidence" value="ECO:0007669"/>
    <property type="project" value="TreeGrafter"/>
</dbReference>
<dbReference type="GO" id="GO:0003677">
    <property type="term" value="F:DNA binding"/>
    <property type="evidence" value="ECO:0007669"/>
    <property type="project" value="TreeGrafter"/>
</dbReference>
<dbReference type="InterPro" id="IPR013136">
    <property type="entry name" value="WSTF_Acf1_Cbp146"/>
</dbReference>
<sequence>MPLLNRQPFDKAPLPTDLKPDEEVFFCGLTGEVFRDYDDFFKRTILLNSLVWTCSATGRTNLTFEEALLSERTSKESLENFPSNLARPLLFLCRLTKRSRLEDLLNDVYGFVRNHYFVGEVVEVVLGLEK</sequence>
<name>A0A183ITB2_9BILA</name>
<dbReference type="InterPro" id="IPR047171">
    <property type="entry name" value="BAZ1A"/>
</dbReference>
<dbReference type="GO" id="GO:0006355">
    <property type="term" value="P:regulation of DNA-templated transcription"/>
    <property type="evidence" value="ECO:0007669"/>
    <property type="project" value="TreeGrafter"/>
</dbReference>
<organism evidence="5">
    <name type="scientific">Soboliphyme baturini</name>
    <dbReference type="NCBI Taxonomy" id="241478"/>
    <lineage>
        <taxon>Eukaryota</taxon>
        <taxon>Metazoa</taxon>
        <taxon>Ecdysozoa</taxon>
        <taxon>Nematoda</taxon>
        <taxon>Enoplea</taxon>
        <taxon>Dorylaimia</taxon>
        <taxon>Dioctophymatida</taxon>
        <taxon>Dioctophymatoidea</taxon>
        <taxon>Soboliphymatidae</taxon>
        <taxon>Soboliphyme</taxon>
    </lineage>
</organism>
<dbReference type="PANTHER" id="PTHR46510">
    <property type="entry name" value="BROMODOMAIN ADJACENT TO ZINC FINGER DOMAIN PROTEIN 1A"/>
    <property type="match status" value="1"/>
</dbReference>
<evidence type="ECO:0000313" key="5">
    <source>
        <dbReference type="WBParaSite" id="SBAD_0000712401-mRNA-1"/>
    </source>
</evidence>
<protein>
    <submittedName>
        <fullName evidence="5">WAC domain-containing protein</fullName>
    </submittedName>
</protein>
<dbReference type="GO" id="GO:0008623">
    <property type="term" value="C:CHRAC"/>
    <property type="evidence" value="ECO:0007669"/>
    <property type="project" value="TreeGrafter"/>
</dbReference>
<dbReference type="GO" id="GO:0045740">
    <property type="term" value="P:positive regulation of DNA replication"/>
    <property type="evidence" value="ECO:0007669"/>
    <property type="project" value="TreeGrafter"/>
</dbReference>
<dbReference type="Proteomes" id="UP000270296">
    <property type="component" value="Unassembled WGS sequence"/>
</dbReference>
<reference evidence="3 4" key="2">
    <citation type="submission" date="2018-11" db="EMBL/GenBank/DDBJ databases">
        <authorList>
            <consortium name="Pathogen Informatics"/>
        </authorList>
    </citation>
    <scope>NUCLEOTIDE SEQUENCE [LARGE SCALE GENOMIC DNA]</scope>
</reference>
<gene>
    <name evidence="3" type="ORF">SBAD_LOCUS6859</name>
</gene>
<accession>A0A183ITB2</accession>
<keyword evidence="4" id="KW-1185">Reference proteome</keyword>
<keyword evidence="1" id="KW-0539">Nucleus</keyword>
<comment type="subcellular location">
    <subcellularLocation>
        <location evidence="1">Nucleus</location>
    </subcellularLocation>
</comment>
<dbReference type="AlphaFoldDB" id="A0A183ITB2"/>
<proteinExistence type="predicted"/>
<dbReference type="PROSITE" id="PS51136">
    <property type="entry name" value="WAC"/>
    <property type="match status" value="1"/>
</dbReference>
<dbReference type="GO" id="GO:0006338">
    <property type="term" value="P:chromatin remodeling"/>
    <property type="evidence" value="ECO:0007669"/>
    <property type="project" value="InterPro"/>
</dbReference>
<evidence type="ECO:0000313" key="3">
    <source>
        <dbReference type="EMBL" id="VDP10990.1"/>
    </source>
</evidence>